<keyword evidence="12" id="KW-1185">Reference proteome</keyword>
<protein>
    <recommendedName>
        <fullName evidence="3">Thymidylate kinase</fullName>
        <ecNumber evidence="2">2.7.4.9</ecNumber>
    </recommendedName>
</protein>
<proteinExistence type="inferred from homology"/>
<evidence type="ECO:0000256" key="2">
    <source>
        <dbReference type="ARBA" id="ARBA00012980"/>
    </source>
</evidence>
<name>A0A7I7MTK1_9MYCO</name>
<evidence type="ECO:0000313" key="12">
    <source>
        <dbReference type="Proteomes" id="UP000467236"/>
    </source>
</evidence>
<keyword evidence="5" id="KW-0545">Nucleotide biosynthesis</keyword>
<dbReference type="GO" id="GO:0006227">
    <property type="term" value="P:dUDP biosynthetic process"/>
    <property type="evidence" value="ECO:0007669"/>
    <property type="project" value="TreeGrafter"/>
</dbReference>
<dbReference type="EMBL" id="AP022575">
    <property type="protein sequence ID" value="BBX74569.1"/>
    <property type="molecule type" value="Genomic_DNA"/>
</dbReference>
<keyword evidence="8" id="KW-0067">ATP-binding</keyword>
<keyword evidence="4" id="KW-0808">Transferase</keyword>
<evidence type="ECO:0000256" key="4">
    <source>
        <dbReference type="ARBA" id="ARBA00022679"/>
    </source>
</evidence>
<comment type="similarity">
    <text evidence="1">Belongs to the thymidylate kinase family.</text>
</comment>
<dbReference type="Proteomes" id="UP000467236">
    <property type="component" value="Chromosome"/>
</dbReference>
<dbReference type="CDD" id="cd01672">
    <property type="entry name" value="TMPK"/>
    <property type="match status" value="1"/>
</dbReference>
<evidence type="ECO:0000256" key="5">
    <source>
        <dbReference type="ARBA" id="ARBA00022727"/>
    </source>
</evidence>
<evidence type="ECO:0000256" key="9">
    <source>
        <dbReference type="SAM" id="MobiDB-lite"/>
    </source>
</evidence>
<dbReference type="PROSITE" id="PS01331">
    <property type="entry name" value="THYMIDYLATE_KINASE"/>
    <property type="match status" value="1"/>
</dbReference>
<evidence type="ECO:0000256" key="8">
    <source>
        <dbReference type="ARBA" id="ARBA00022840"/>
    </source>
</evidence>
<dbReference type="GO" id="GO:0006233">
    <property type="term" value="P:dTDP biosynthetic process"/>
    <property type="evidence" value="ECO:0007669"/>
    <property type="project" value="InterPro"/>
</dbReference>
<evidence type="ECO:0000256" key="7">
    <source>
        <dbReference type="ARBA" id="ARBA00022777"/>
    </source>
</evidence>
<evidence type="ECO:0000256" key="6">
    <source>
        <dbReference type="ARBA" id="ARBA00022741"/>
    </source>
</evidence>
<reference evidence="11 12" key="1">
    <citation type="journal article" date="2019" name="Emerg. Microbes Infect.">
        <title>Comprehensive subspecies identification of 175 nontuberculous mycobacteria species based on 7547 genomic profiles.</title>
        <authorList>
            <person name="Matsumoto Y."/>
            <person name="Kinjo T."/>
            <person name="Motooka D."/>
            <person name="Nabeya D."/>
            <person name="Jung N."/>
            <person name="Uechi K."/>
            <person name="Horii T."/>
            <person name="Iida T."/>
            <person name="Fujita J."/>
            <person name="Nakamura S."/>
        </authorList>
    </citation>
    <scope>NUCLEOTIDE SEQUENCE [LARGE SCALE GENOMIC DNA]</scope>
    <source>
        <strain evidence="11 12">JCM 14233</strain>
    </source>
</reference>
<dbReference type="GO" id="GO:0005829">
    <property type="term" value="C:cytosol"/>
    <property type="evidence" value="ECO:0007669"/>
    <property type="project" value="TreeGrafter"/>
</dbReference>
<dbReference type="InterPro" id="IPR039430">
    <property type="entry name" value="Thymidylate_kin-like_dom"/>
</dbReference>
<feature type="compositionally biased region" description="Basic and acidic residues" evidence="9">
    <location>
        <begin position="160"/>
        <end position="177"/>
    </location>
</feature>
<feature type="domain" description="Thymidylate kinase-like" evidence="10">
    <location>
        <begin position="13"/>
        <end position="191"/>
    </location>
</feature>
<dbReference type="AlphaFoldDB" id="A0A7I7MTK1"/>
<accession>A0A7I7MTK1</accession>
<evidence type="ECO:0000256" key="3">
    <source>
        <dbReference type="ARBA" id="ARBA00017144"/>
    </source>
</evidence>
<dbReference type="GO" id="GO:0006235">
    <property type="term" value="P:dTTP biosynthetic process"/>
    <property type="evidence" value="ECO:0007669"/>
    <property type="project" value="TreeGrafter"/>
</dbReference>
<organism evidence="11 12">
    <name type="scientific">Mycobacterium shinjukuense</name>
    <dbReference type="NCBI Taxonomy" id="398694"/>
    <lineage>
        <taxon>Bacteria</taxon>
        <taxon>Bacillati</taxon>
        <taxon>Actinomycetota</taxon>
        <taxon>Actinomycetes</taxon>
        <taxon>Mycobacteriales</taxon>
        <taxon>Mycobacteriaceae</taxon>
        <taxon>Mycobacterium</taxon>
    </lineage>
</organism>
<dbReference type="InterPro" id="IPR027417">
    <property type="entry name" value="P-loop_NTPase"/>
</dbReference>
<dbReference type="GO" id="GO:0005524">
    <property type="term" value="F:ATP binding"/>
    <property type="evidence" value="ECO:0007669"/>
    <property type="project" value="UniProtKB-KW"/>
</dbReference>
<dbReference type="SUPFAM" id="SSF52540">
    <property type="entry name" value="P-loop containing nucleoside triphosphate hydrolases"/>
    <property type="match status" value="1"/>
</dbReference>
<keyword evidence="7 11" id="KW-0418">Kinase</keyword>
<dbReference type="InterPro" id="IPR018095">
    <property type="entry name" value="Thymidylate_kin_CS"/>
</dbReference>
<evidence type="ECO:0000313" key="11">
    <source>
        <dbReference type="EMBL" id="BBX74569.1"/>
    </source>
</evidence>
<dbReference type="PANTHER" id="PTHR10344">
    <property type="entry name" value="THYMIDYLATE KINASE"/>
    <property type="match status" value="1"/>
</dbReference>
<dbReference type="NCBIfam" id="NF005923">
    <property type="entry name" value="PRK07933.1"/>
    <property type="match status" value="1"/>
</dbReference>
<dbReference type="GO" id="GO:0004798">
    <property type="term" value="F:dTMP kinase activity"/>
    <property type="evidence" value="ECO:0007669"/>
    <property type="project" value="UniProtKB-EC"/>
</dbReference>
<dbReference type="EC" id="2.7.4.9" evidence="2"/>
<feature type="region of interest" description="Disordered" evidence="9">
    <location>
        <begin position="158"/>
        <end position="177"/>
    </location>
</feature>
<dbReference type="Pfam" id="PF02223">
    <property type="entry name" value="Thymidylate_kin"/>
    <property type="match status" value="1"/>
</dbReference>
<dbReference type="Gene3D" id="3.40.50.300">
    <property type="entry name" value="P-loop containing nucleotide triphosphate hydrolases"/>
    <property type="match status" value="1"/>
</dbReference>
<dbReference type="PANTHER" id="PTHR10344:SF4">
    <property type="entry name" value="UMP-CMP KINASE 2, MITOCHONDRIAL"/>
    <property type="match status" value="1"/>
</dbReference>
<evidence type="ECO:0000256" key="1">
    <source>
        <dbReference type="ARBA" id="ARBA00009776"/>
    </source>
</evidence>
<evidence type="ECO:0000259" key="10">
    <source>
        <dbReference type="Pfam" id="PF02223"/>
    </source>
</evidence>
<sequence length="218" mass="23106">MPATKARAVLIAIEGVDGAGKRTLCDGLRTAFETVGKSVATLAFPRYGRSITADIAAEALHGEHGDLASSVYAMATLFALDRAGAVDEIAGLQRDHDVVLLDRYVASNAAYSAARLHQDAGGEAVAWVARMEYQRLRLPAPDWQVLLAVSAELAGRRARGRAESDPGRARDSYERDDGLQRRTGAVYAQLAAAGWGGRWLVVHPDVDPGGLAATLTAV</sequence>
<keyword evidence="6" id="KW-0547">Nucleotide-binding</keyword>
<gene>
    <name evidence="11" type="primary">tmk</name>
    <name evidence="11" type="ORF">MSHI_24750</name>
</gene>
<dbReference type="KEGG" id="mshj:MSHI_24750"/>